<evidence type="ECO:0000256" key="7">
    <source>
        <dbReference type="SAM" id="MobiDB-lite"/>
    </source>
</evidence>
<evidence type="ECO:0000313" key="9">
    <source>
        <dbReference type="EMBL" id="CAI4009125.1"/>
    </source>
</evidence>
<feature type="compositionally biased region" description="Low complexity" evidence="7">
    <location>
        <begin position="12"/>
        <end position="21"/>
    </location>
</feature>
<dbReference type="PANTHER" id="PTHR21451">
    <property type="entry name" value="HISTONE H3 METHYLTRANSFERASE"/>
    <property type="match status" value="1"/>
</dbReference>
<evidence type="ECO:0000256" key="4">
    <source>
        <dbReference type="ARBA" id="ARBA00029821"/>
    </source>
</evidence>
<dbReference type="Pfam" id="PF08123">
    <property type="entry name" value="DOT1"/>
    <property type="match status" value="1"/>
</dbReference>
<evidence type="ECO:0000259" key="8">
    <source>
        <dbReference type="Pfam" id="PF08123"/>
    </source>
</evidence>
<dbReference type="InterPro" id="IPR025789">
    <property type="entry name" value="DOT1_dom"/>
</dbReference>
<evidence type="ECO:0000313" key="10">
    <source>
        <dbReference type="EMBL" id="CAL4796437.1"/>
    </source>
</evidence>
<comment type="catalytic activity">
    <reaction evidence="5">
        <text>L-lysyl(79)-[histone H3] + 3 S-adenosyl-L-methionine = N(6),N(6),N(6)-trimethyl-L-lysyl(79)-[histone H3] + 3 S-adenosyl-L-homocysteine + 3 H(+)</text>
        <dbReference type="Rhea" id="RHEA:60328"/>
        <dbReference type="Rhea" id="RHEA-COMP:15549"/>
        <dbReference type="Rhea" id="RHEA-COMP:15552"/>
        <dbReference type="ChEBI" id="CHEBI:15378"/>
        <dbReference type="ChEBI" id="CHEBI:29969"/>
        <dbReference type="ChEBI" id="CHEBI:57856"/>
        <dbReference type="ChEBI" id="CHEBI:59789"/>
        <dbReference type="ChEBI" id="CHEBI:61961"/>
        <dbReference type="EC" id="2.1.1.360"/>
    </reaction>
</comment>
<dbReference type="GO" id="GO:0140956">
    <property type="term" value="F:histone H3K79 trimethyltransferase activity"/>
    <property type="evidence" value="ECO:0007669"/>
    <property type="project" value="UniProtKB-EC"/>
</dbReference>
<reference evidence="10 11" key="2">
    <citation type="submission" date="2024-05" db="EMBL/GenBank/DDBJ databases">
        <authorList>
            <person name="Chen Y."/>
            <person name="Shah S."/>
            <person name="Dougan E. K."/>
            <person name="Thang M."/>
            <person name="Chan C."/>
        </authorList>
    </citation>
    <scope>NUCLEOTIDE SEQUENCE [LARGE SCALE GENOMIC DNA]</scope>
</reference>
<evidence type="ECO:0000256" key="1">
    <source>
        <dbReference type="ARBA" id="ARBA00012190"/>
    </source>
</evidence>
<evidence type="ECO:0000256" key="3">
    <source>
        <dbReference type="ARBA" id="ARBA00022853"/>
    </source>
</evidence>
<feature type="region of interest" description="Disordered" evidence="7">
    <location>
        <begin position="803"/>
        <end position="833"/>
    </location>
</feature>
<dbReference type="EMBL" id="CAMXCT020004446">
    <property type="protein sequence ID" value="CAL1162500.1"/>
    <property type="molecule type" value="Genomic_DNA"/>
</dbReference>
<dbReference type="PANTHER" id="PTHR21451:SF19">
    <property type="entry name" value="ACTIVATED IN BLOCKED UNFOLDED PROTEIN RESPONSE"/>
    <property type="match status" value="1"/>
</dbReference>
<accession>A0A9P1DF79</accession>
<dbReference type="InterPro" id="IPR030445">
    <property type="entry name" value="H3-K79_meTrfase"/>
</dbReference>
<dbReference type="SUPFAM" id="SSF53335">
    <property type="entry name" value="S-adenosyl-L-methionine-dependent methyltransferases"/>
    <property type="match status" value="1"/>
</dbReference>
<keyword evidence="6" id="KW-0175">Coiled coil</keyword>
<evidence type="ECO:0000313" key="11">
    <source>
        <dbReference type="Proteomes" id="UP001152797"/>
    </source>
</evidence>
<gene>
    <name evidence="9" type="ORF">C1SCF055_LOCUS34498</name>
</gene>
<keyword evidence="11" id="KW-1185">Reference proteome</keyword>
<dbReference type="OrthoDB" id="433774at2759"/>
<feature type="domain" description="DOT1" evidence="8">
    <location>
        <begin position="1559"/>
        <end position="1697"/>
    </location>
</feature>
<protein>
    <recommendedName>
        <fullName evidence="2">Histone-lysine N-methyltransferase, H3 lysine-79 specific</fullName>
        <ecNumber evidence="1">2.1.1.360</ecNumber>
    </recommendedName>
    <alternativeName>
        <fullName evidence="4">Histone H3-K79 methyltransferase</fullName>
    </alternativeName>
</protein>
<sequence length="1775" mass="194553">MADAYYRQVRQVRQVRQSSRSRSPKGRSSEEKNKCRFCGTYAVCEFGRDEEFCSSSCYIDASKGVEALEWDNSEAASWLRVEGLERWKRQLSVLRDGHALLTTLNEGVLRRVGVPKRKAKEVMKLGFRLGVNAPGRSMTDTQALKALAAEGFRWQQVFCQATWAQMLQQDDAVQLHAESIWFKRLGKQYFQARRAIEELGYGSAADAVDWLQKGGGIHEVNEFLRRAHHDDVHSVPHYSVKCGESDAESFSGAQDSRTFYQIFRALLQRAEMTMRKWPQAFKLYIGIIGKGSTPGFAQCLAAGDSGVDAETQKVRGGLRAFGPALKRIEELKKQLEKLKASAATLQREWDELNAKCQKFDQEKAEASGKGGTAMARHVMISANDLAMVRRLASVSSNDFAFAATGTCGSGQFQMPQAAEASCPKCGVAGACSCGLQPDVPAQAHDGRGMRLAKLLGGAIPKTVYAEAARKLRRREGVLTPLEFEYFAVREIGLDLETARKACGACLEAQAKIQAGVTLAPPVLETGVETSLLAEALEDCAGEEIADPGFVLEARLELEWRSVIGLGASAAAGELRLFAAELRPRELPKDTLLAQMNAREAELGYGCAAPSPMATMSKMPTSRLRKRLWPTKNRDLLCVEEEAPVLGCEDNSMFFLRFGLCASRDVYPSVAEVTPRGMLATPRLNAPEASWIVPHIVFVSPALRYTRLPPTGMWCVHMPQPDAESVADWYAMDSVTAWLVEGADVERELDDIGNPAVDHWGNIWIRGRVCKVKDGGLVDLAYFDGSNESDVPFADLRPLLPVFVPPPRPPRPAEPEGPEGPEAVVEDQHEAPRQSVSLRERIADLREKAGLLDRNVQHLRARQDVGLAALQSANNSVAEARSAMNQRMQCANECLLEILDLVNEAKVTLGDAACSAGFRDLAVLERCKHRGAQPGEAKIRAEGHEVIEAWVPQVAPQVADGSPGSRGSCGSCGISSTLRLTGYPWPQVLETTVRWLRHHCALGFSPIILFLDEPDENKEESLASALASFDSLHLVRRSEMRAAWRQHGSLWDEFGGQTDSELSAKQILNCATAQSIACRSGVDWLLCNLDLDEAVCFSAGGVAQHFHAVPAEVSQIVYINHEAIVADAETGSQTTWFDQIEHFKISPVLKLPFIGRRFPSDEEPQILDHPEGIGEKTLRFWQAHNARLSDQYNFKKRSGGNTCSYFDGYMRGKAAVRVKALDSAVPRVHRWHGDLQTVVCHPGVVSLLHYINCGGLDWFEAKYQIRGSEEANRLWFHVLAQERARVGREALKELYDDILSIPRPDLDQQISEGFVAPLKLSIGETAETQCLASVHQGFWGWAVVGLGDQLYVHMPLASALNDSLQPDLQDFLGQAVIHQLSPGEVMELNVGNSGVVPVLVSEIPKQRGCLLLDVLRSQRPPTAGIFLGVSMTAPGDQPGQTPNFQWLSTVNVGPSSGWRCRIQTHLWPESSSTVAIWVLTATETFRPSAVAHSAAVVFEELKIDSQSGQKCSAQLSFEHETTWLPSELHFSYAAFYAAYGAIDGRAIAEEATGSSSIELTYAEIEFAPFYDLLAQVAQPQPGETFLDLGSGTGRAVIAAALAFPSLACCTGYEIVEPLHQTAQSASAACAQQCASAGQALAPVDLRLESFTTSAWEQHPWDIVWVASLCMRPETLADILQRVLTLQPGARILTMDPFFGDGVPGLQRIFHSGPEPRLRPPQRAQAVSCGPEQQVPSPEPSAGQVRRGVAPIPLKTNGYGRYFLRSSSDSDLKCATE</sequence>
<evidence type="ECO:0000256" key="6">
    <source>
        <dbReference type="SAM" id="Coils"/>
    </source>
</evidence>
<feature type="region of interest" description="Disordered" evidence="7">
    <location>
        <begin position="12"/>
        <end position="31"/>
    </location>
</feature>
<reference evidence="9" key="1">
    <citation type="submission" date="2022-10" db="EMBL/GenBank/DDBJ databases">
        <authorList>
            <person name="Chen Y."/>
            <person name="Dougan E. K."/>
            <person name="Chan C."/>
            <person name="Rhodes N."/>
            <person name="Thang M."/>
        </authorList>
    </citation>
    <scope>NUCLEOTIDE SEQUENCE</scope>
</reference>
<dbReference type="Gene3D" id="3.40.50.150">
    <property type="entry name" value="Vaccinia Virus protein VP39"/>
    <property type="match status" value="1"/>
</dbReference>
<dbReference type="EMBL" id="CAMXCT030004446">
    <property type="protein sequence ID" value="CAL4796437.1"/>
    <property type="molecule type" value="Genomic_DNA"/>
</dbReference>
<organism evidence="9">
    <name type="scientific">Cladocopium goreaui</name>
    <dbReference type="NCBI Taxonomy" id="2562237"/>
    <lineage>
        <taxon>Eukaryota</taxon>
        <taxon>Sar</taxon>
        <taxon>Alveolata</taxon>
        <taxon>Dinophyceae</taxon>
        <taxon>Suessiales</taxon>
        <taxon>Symbiodiniaceae</taxon>
        <taxon>Cladocopium</taxon>
    </lineage>
</organism>
<keyword evidence="3" id="KW-0156">Chromatin regulator</keyword>
<feature type="coiled-coil region" evidence="6">
    <location>
        <begin position="325"/>
        <end position="362"/>
    </location>
</feature>
<dbReference type="InterPro" id="IPR029063">
    <property type="entry name" value="SAM-dependent_MTases_sf"/>
</dbReference>
<name>A0A9P1DF79_9DINO</name>
<comment type="caution">
    <text evidence="9">The sequence shown here is derived from an EMBL/GenBank/DDBJ whole genome shotgun (WGS) entry which is preliminary data.</text>
</comment>
<dbReference type="Proteomes" id="UP001152797">
    <property type="component" value="Unassembled WGS sequence"/>
</dbReference>
<dbReference type="EC" id="2.1.1.360" evidence="1"/>
<dbReference type="GO" id="GO:0051726">
    <property type="term" value="P:regulation of cell cycle"/>
    <property type="evidence" value="ECO:0007669"/>
    <property type="project" value="InterPro"/>
</dbReference>
<dbReference type="EMBL" id="CAMXCT010004446">
    <property type="protein sequence ID" value="CAI4009125.1"/>
    <property type="molecule type" value="Genomic_DNA"/>
</dbReference>
<evidence type="ECO:0000256" key="5">
    <source>
        <dbReference type="ARBA" id="ARBA00047770"/>
    </source>
</evidence>
<proteinExistence type="predicted"/>
<evidence type="ECO:0000256" key="2">
    <source>
        <dbReference type="ARBA" id="ARBA00020987"/>
    </source>
</evidence>